<dbReference type="Proteomes" id="UP001239111">
    <property type="component" value="Chromosome 2"/>
</dbReference>
<sequence length="309" mass="34165">MRAQQRAYAAAAVDLAVRLFFARACERLANHRAGSVRKNRLLDLLRNSCLVQSSPHDSYRRADLKKPLWNEIAQILGSVQENAGDQVSQRFKTIKETYSDNYRKVKDSKHSGCGTEDVYKPKWFLWLHVQFLEKVCDMGESVCNIPQPTSQSHVPDNTSSLNSDEPNNLKYLLIDGVPYYFDESLQSSTCSQWRTTEQSSFFPDNSDMESGPTSNNSVSVHSTPTTTPYSTPAPSPRSSSAPSATLIRTPSMQQQSTVRIGPGSAPGTVPIPATSPSLKVDSKDVAGGELYKKGDAGKKGPDQRYLERL</sequence>
<keyword evidence="2" id="KW-1185">Reference proteome</keyword>
<protein>
    <submittedName>
        <fullName evidence="1">Uncharacterized protein</fullName>
    </submittedName>
</protein>
<proteinExistence type="predicted"/>
<gene>
    <name evidence="1" type="ORF">QAD02_014004</name>
</gene>
<accession>A0ACC2P4A0</accession>
<name>A0ACC2P4A0_9HYME</name>
<comment type="caution">
    <text evidence="1">The sequence shown here is derived from an EMBL/GenBank/DDBJ whole genome shotgun (WGS) entry which is preliminary data.</text>
</comment>
<organism evidence="1 2">
    <name type="scientific">Eretmocerus hayati</name>
    <dbReference type="NCBI Taxonomy" id="131215"/>
    <lineage>
        <taxon>Eukaryota</taxon>
        <taxon>Metazoa</taxon>
        <taxon>Ecdysozoa</taxon>
        <taxon>Arthropoda</taxon>
        <taxon>Hexapoda</taxon>
        <taxon>Insecta</taxon>
        <taxon>Pterygota</taxon>
        <taxon>Neoptera</taxon>
        <taxon>Endopterygota</taxon>
        <taxon>Hymenoptera</taxon>
        <taxon>Apocrita</taxon>
        <taxon>Proctotrupomorpha</taxon>
        <taxon>Chalcidoidea</taxon>
        <taxon>Aphelinidae</taxon>
        <taxon>Aphelininae</taxon>
        <taxon>Eretmocerus</taxon>
    </lineage>
</organism>
<dbReference type="EMBL" id="CM056742">
    <property type="protein sequence ID" value="KAJ8678217.1"/>
    <property type="molecule type" value="Genomic_DNA"/>
</dbReference>
<evidence type="ECO:0000313" key="1">
    <source>
        <dbReference type="EMBL" id="KAJ8678217.1"/>
    </source>
</evidence>
<reference evidence="1" key="1">
    <citation type="submission" date="2023-04" db="EMBL/GenBank/DDBJ databases">
        <title>A chromosome-level genome assembly of the parasitoid wasp Eretmocerus hayati.</title>
        <authorList>
            <person name="Zhong Y."/>
            <person name="Liu S."/>
            <person name="Liu Y."/>
        </authorList>
    </citation>
    <scope>NUCLEOTIDE SEQUENCE</scope>
    <source>
        <strain evidence="1">ZJU_SS_LIU_2023</strain>
    </source>
</reference>
<evidence type="ECO:0000313" key="2">
    <source>
        <dbReference type="Proteomes" id="UP001239111"/>
    </source>
</evidence>